<dbReference type="Proteomes" id="UP000828048">
    <property type="component" value="Chromosome 1"/>
</dbReference>
<proteinExistence type="predicted"/>
<protein>
    <submittedName>
        <fullName evidence="1">Uncharacterized protein</fullName>
    </submittedName>
</protein>
<evidence type="ECO:0000313" key="1">
    <source>
        <dbReference type="EMBL" id="KAH7842843.1"/>
    </source>
</evidence>
<name>A0ACB7XPK2_9ERIC</name>
<evidence type="ECO:0000313" key="2">
    <source>
        <dbReference type="Proteomes" id="UP000828048"/>
    </source>
</evidence>
<sequence>MPKRGANRKSRSSPPPPMKTASTTISELPDDIICNILVRIPHVKSIIRCKRVCKTWRNLILHPYFAKSYLLRGSLPLSLILYRPSDGPTNPAHFGILELNDNLARLSRPNATLKFKSEIYTPREGERGRVIGACNGLVCLHVDNNIVVCNPILQGRHFVLPKLPTLAQAFSSVGFGFGFSPLSDEYKVLVCTIIGENHLYNMTLDVFTLGRDDTWRSIGGHNGRSFPRFYSGHDFLFVNGALHWLGSGMASKFLCYFDVENEELGKLSLPSHLGGLLHLWSFG</sequence>
<accession>A0ACB7XPK2</accession>
<reference evidence="1 2" key="1">
    <citation type="journal article" date="2021" name="Hortic Res">
        <title>High-quality reference genome and annotation aids understanding of berry development for evergreen blueberry (Vaccinium darrowii).</title>
        <authorList>
            <person name="Yu J."/>
            <person name="Hulse-Kemp A.M."/>
            <person name="Babiker E."/>
            <person name="Staton M."/>
        </authorList>
    </citation>
    <scope>NUCLEOTIDE SEQUENCE [LARGE SCALE GENOMIC DNA]</scope>
    <source>
        <strain evidence="2">cv. NJ 8807/NJ 8810</strain>
        <tissue evidence="1">Young leaf</tissue>
    </source>
</reference>
<organism evidence="1 2">
    <name type="scientific">Vaccinium darrowii</name>
    <dbReference type="NCBI Taxonomy" id="229202"/>
    <lineage>
        <taxon>Eukaryota</taxon>
        <taxon>Viridiplantae</taxon>
        <taxon>Streptophyta</taxon>
        <taxon>Embryophyta</taxon>
        <taxon>Tracheophyta</taxon>
        <taxon>Spermatophyta</taxon>
        <taxon>Magnoliopsida</taxon>
        <taxon>eudicotyledons</taxon>
        <taxon>Gunneridae</taxon>
        <taxon>Pentapetalae</taxon>
        <taxon>asterids</taxon>
        <taxon>Ericales</taxon>
        <taxon>Ericaceae</taxon>
        <taxon>Vaccinioideae</taxon>
        <taxon>Vaccinieae</taxon>
        <taxon>Vaccinium</taxon>
    </lineage>
</organism>
<gene>
    <name evidence="1" type="ORF">Vadar_009721</name>
</gene>
<comment type="caution">
    <text evidence="1">The sequence shown here is derived from an EMBL/GenBank/DDBJ whole genome shotgun (WGS) entry which is preliminary data.</text>
</comment>
<dbReference type="EMBL" id="CM037151">
    <property type="protein sequence ID" value="KAH7842843.1"/>
    <property type="molecule type" value="Genomic_DNA"/>
</dbReference>
<keyword evidence="2" id="KW-1185">Reference proteome</keyword>